<accession>A0A8H4NDM4</accession>
<dbReference type="OrthoDB" id="3140657at2759"/>
<keyword evidence="2" id="KW-1185">Reference proteome</keyword>
<dbReference type="PANTHER" id="PTHR42057:SF2">
    <property type="entry name" value="F-BOX DOMAIN PROTEIN (AFU_ORTHOLOGUE AFUA_4G00200)-RELATED"/>
    <property type="match status" value="1"/>
</dbReference>
<organism evidence="1 2">
    <name type="scientific">Fusarium austroafricanum</name>
    <dbReference type="NCBI Taxonomy" id="2364996"/>
    <lineage>
        <taxon>Eukaryota</taxon>
        <taxon>Fungi</taxon>
        <taxon>Dikarya</taxon>
        <taxon>Ascomycota</taxon>
        <taxon>Pezizomycotina</taxon>
        <taxon>Sordariomycetes</taxon>
        <taxon>Hypocreomycetidae</taxon>
        <taxon>Hypocreales</taxon>
        <taxon>Nectriaceae</taxon>
        <taxon>Fusarium</taxon>
        <taxon>Fusarium concolor species complex</taxon>
    </lineage>
</organism>
<sequence>MMTTAALHGFPPEIICHITSFLPQTDLKNLRFADRTLSGHTTRQLFRSTRLLARAKDGHDPQRFIQLAKSNLSGLAREVSCDFSNIVHNGFIYTESKNFELLPVFLDALPLLTRFRNLRTLHLCFDSDFSKCDFDLDPTIFRQNILVPVFRILAGTWTKKNTSTNQTTNDQASVSSQDIPSSRIPLSTLIISNLEDYHDPYLINMPEFKTVISGIKALRLDIAQRREYIPEARMKSTTVTNQCQEMFTQLPQTWLSLPIAANLRALSLYYQS</sequence>
<reference evidence="1" key="1">
    <citation type="submission" date="2020-01" db="EMBL/GenBank/DDBJ databases">
        <title>Identification and distribution of gene clusters putatively required for synthesis of sphingolipid metabolism inhibitors in phylogenetically diverse species of the filamentous fungus Fusarium.</title>
        <authorList>
            <person name="Kim H.-S."/>
            <person name="Busman M."/>
            <person name="Brown D.W."/>
            <person name="Divon H."/>
            <person name="Uhlig S."/>
            <person name="Proctor R.H."/>
        </authorList>
    </citation>
    <scope>NUCLEOTIDE SEQUENCE</scope>
    <source>
        <strain evidence="1">NRRL 53441</strain>
    </source>
</reference>
<dbReference type="PANTHER" id="PTHR42057">
    <property type="entry name" value="F-BOX DOMAIN PROTEIN (AFU_ORTHOLOGUE AFUA_4G00200)"/>
    <property type="match status" value="1"/>
</dbReference>
<dbReference type="Proteomes" id="UP000605986">
    <property type="component" value="Unassembled WGS sequence"/>
</dbReference>
<evidence type="ECO:0000313" key="2">
    <source>
        <dbReference type="Proteomes" id="UP000605986"/>
    </source>
</evidence>
<proteinExistence type="predicted"/>
<protein>
    <submittedName>
        <fullName evidence="1">Putative f-box domain protein</fullName>
    </submittedName>
</protein>
<evidence type="ECO:0000313" key="1">
    <source>
        <dbReference type="EMBL" id="KAF4431839.1"/>
    </source>
</evidence>
<comment type="caution">
    <text evidence="1">The sequence shown here is derived from an EMBL/GenBank/DDBJ whole genome shotgun (WGS) entry which is preliminary data.</text>
</comment>
<dbReference type="AlphaFoldDB" id="A0A8H4NDM4"/>
<name>A0A8H4NDM4_9HYPO</name>
<gene>
    <name evidence="1" type="ORF">F53441_13893</name>
</gene>
<dbReference type="EMBL" id="JAADJG010000962">
    <property type="protein sequence ID" value="KAF4431839.1"/>
    <property type="molecule type" value="Genomic_DNA"/>
</dbReference>